<organism evidence="3">
    <name type="scientific">Tetraodon nigroviridis</name>
    <name type="common">Spotted green pufferfish</name>
    <name type="synonym">Chelonodon nigroviridis</name>
    <dbReference type="NCBI Taxonomy" id="99883"/>
    <lineage>
        <taxon>Eukaryota</taxon>
        <taxon>Metazoa</taxon>
        <taxon>Chordata</taxon>
        <taxon>Craniata</taxon>
        <taxon>Vertebrata</taxon>
        <taxon>Euteleostomi</taxon>
        <taxon>Actinopterygii</taxon>
        <taxon>Neopterygii</taxon>
        <taxon>Teleostei</taxon>
        <taxon>Neoteleostei</taxon>
        <taxon>Acanthomorphata</taxon>
        <taxon>Eupercaria</taxon>
        <taxon>Tetraodontiformes</taxon>
        <taxon>Tetradontoidea</taxon>
        <taxon>Tetraodontidae</taxon>
        <taxon>Tetraodon</taxon>
    </lineage>
</organism>
<dbReference type="GO" id="GO:0016887">
    <property type="term" value="F:ATP hydrolysis activity"/>
    <property type="evidence" value="ECO:0007669"/>
    <property type="project" value="InterPro"/>
</dbReference>
<dbReference type="PANTHER" id="PTHR19211">
    <property type="entry name" value="ATP-BINDING TRANSPORT PROTEIN-RELATED"/>
    <property type="match status" value="1"/>
</dbReference>
<accession>Q4TGK5</accession>
<keyword evidence="1" id="KW-0677">Repeat</keyword>
<dbReference type="PANTHER" id="PTHR19211:SF14">
    <property type="entry name" value="ATP-BINDING CASSETTE SUB-FAMILY F MEMBER 1"/>
    <property type="match status" value="1"/>
</dbReference>
<dbReference type="InterPro" id="IPR050611">
    <property type="entry name" value="ABCF"/>
</dbReference>
<feature type="non-terminal residue" evidence="3">
    <location>
        <position position="1"/>
    </location>
</feature>
<gene>
    <name evidence="3" type="ORF">GSTENG00001056001</name>
</gene>
<sequence>QMEYERQVASVRAQSALEGDFSISQAELSSRQAMLENASDIKLERFSISAHGKELFVNADLLIVAGRRYGLVGPNGKGKTTLLKHIANRALSIPPNIDVLLCEQGESAWPSWAWDFCSDPVPCVPSCVPCVSWPCQRWWLMTRRPSRPSSRQTLAVSGFWRRRNGCRPDWTEERTVFLRSWRRCVSLVLDTVLDQVLDLRSQQVHQNQGSRFLTLLMDVEEDGQDIWTGEDRGCSLDGGTEG</sequence>
<proteinExistence type="predicted"/>
<dbReference type="InterPro" id="IPR027417">
    <property type="entry name" value="P-loop_NTPase"/>
</dbReference>
<dbReference type="OrthoDB" id="2110130at2759"/>
<dbReference type="AlphaFoldDB" id="Q4TGK5"/>
<feature type="domain" description="ABC transporter" evidence="2">
    <location>
        <begin position="58"/>
        <end position="89"/>
    </location>
</feature>
<dbReference type="KEGG" id="tng:GSTEN00001056G001"/>
<reference evidence="3" key="2">
    <citation type="submission" date="2004-02" db="EMBL/GenBank/DDBJ databases">
        <authorList>
            <consortium name="Genoscope"/>
            <consortium name="Whitehead Institute Centre for Genome Research"/>
        </authorList>
    </citation>
    <scope>NUCLEOTIDE SEQUENCE</scope>
</reference>
<dbReference type="Gene3D" id="3.40.50.300">
    <property type="entry name" value="P-loop containing nucleotide triphosphate hydrolases"/>
    <property type="match status" value="1"/>
</dbReference>
<protein>
    <submittedName>
        <fullName evidence="3">(spotted green pufferfish) hypothetical protein</fullName>
    </submittedName>
</protein>
<name>Q4TGK5_TETNG</name>
<dbReference type="EMBL" id="CAAE01003640">
    <property type="protein sequence ID" value="CAF87977.1"/>
    <property type="molecule type" value="Genomic_DNA"/>
</dbReference>
<evidence type="ECO:0000313" key="3">
    <source>
        <dbReference type="EMBL" id="CAF87977.1"/>
    </source>
</evidence>
<reference evidence="3" key="1">
    <citation type="journal article" date="2004" name="Nature">
        <title>Genome duplication in the teleost fish Tetraodon nigroviridis reveals the early vertebrate proto-karyotype.</title>
        <authorList>
            <person name="Jaillon O."/>
            <person name="Aury J.-M."/>
            <person name="Brunet F."/>
            <person name="Petit J.-L."/>
            <person name="Stange-Thomann N."/>
            <person name="Mauceli E."/>
            <person name="Bouneau L."/>
            <person name="Fischer C."/>
            <person name="Ozouf-Costaz C."/>
            <person name="Bernot A."/>
            <person name="Nicaud S."/>
            <person name="Jaffe D."/>
            <person name="Fisher S."/>
            <person name="Lutfalla G."/>
            <person name="Dossat C."/>
            <person name="Segurens B."/>
            <person name="Dasilva C."/>
            <person name="Salanoubat M."/>
            <person name="Levy M."/>
            <person name="Boudet N."/>
            <person name="Castellano S."/>
            <person name="Anthouard V."/>
            <person name="Jubin C."/>
            <person name="Castelli V."/>
            <person name="Katinka M."/>
            <person name="Vacherie B."/>
            <person name="Biemont C."/>
            <person name="Skalli Z."/>
            <person name="Cattolico L."/>
            <person name="Poulain J."/>
            <person name="De Berardinis V."/>
            <person name="Cruaud C."/>
            <person name="Duprat S."/>
            <person name="Brottier P."/>
            <person name="Coutanceau J.-P."/>
            <person name="Gouzy J."/>
            <person name="Parra G."/>
            <person name="Lardier G."/>
            <person name="Chapple C."/>
            <person name="McKernan K.J."/>
            <person name="McEwan P."/>
            <person name="Bosak S."/>
            <person name="Kellis M."/>
            <person name="Volff J.-N."/>
            <person name="Guigo R."/>
            <person name="Zody M.C."/>
            <person name="Mesirov J."/>
            <person name="Lindblad-Toh K."/>
            <person name="Birren B."/>
            <person name="Nusbaum C."/>
            <person name="Kahn D."/>
            <person name="Robinson-Rechavi M."/>
            <person name="Laudet V."/>
            <person name="Schachter V."/>
            <person name="Quetier F."/>
            <person name="Saurin W."/>
            <person name="Scarpelli C."/>
            <person name="Wincker P."/>
            <person name="Lander E.S."/>
            <person name="Weissenbach J."/>
            <person name="Roest Crollius H."/>
        </authorList>
    </citation>
    <scope>NUCLEOTIDE SEQUENCE [LARGE SCALE GENOMIC DNA]</scope>
</reference>
<dbReference type="InterPro" id="IPR003439">
    <property type="entry name" value="ABC_transporter-like_ATP-bd"/>
</dbReference>
<dbReference type="SUPFAM" id="SSF52540">
    <property type="entry name" value="P-loop containing nucleoside triphosphate hydrolases"/>
    <property type="match status" value="2"/>
</dbReference>
<evidence type="ECO:0000259" key="2">
    <source>
        <dbReference type="Pfam" id="PF00005"/>
    </source>
</evidence>
<dbReference type="GO" id="GO:0005524">
    <property type="term" value="F:ATP binding"/>
    <property type="evidence" value="ECO:0007669"/>
    <property type="project" value="InterPro"/>
</dbReference>
<evidence type="ECO:0000256" key="1">
    <source>
        <dbReference type="ARBA" id="ARBA00022737"/>
    </source>
</evidence>
<dbReference type="Pfam" id="PF00005">
    <property type="entry name" value="ABC_tran"/>
    <property type="match status" value="1"/>
</dbReference>
<comment type="caution">
    <text evidence="3">The sequence shown here is derived from an EMBL/GenBank/DDBJ whole genome shotgun (WGS) entry which is preliminary data.</text>
</comment>